<protein>
    <recommendedName>
        <fullName evidence="4">Transposase</fullName>
    </recommendedName>
</protein>
<dbReference type="EMBL" id="AZJD01000008">
    <property type="protein sequence ID" value="ETD11590.1"/>
    <property type="molecule type" value="Genomic_DNA"/>
</dbReference>
<name>V8B9U8_STRPA</name>
<dbReference type="AlphaFoldDB" id="V8B9U8"/>
<dbReference type="InterPro" id="IPR009057">
    <property type="entry name" value="Homeodomain-like_sf"/>
</dbReference>
<organism evidence="2 3">
    <name type="scientific">Streptococcus parasanguinis CC87K</name>
    <dbReference type="NCBI Taxonomy" id="1073372"/>
    <lineage>
        <taxon>Bacteria</taxon>
        <taxon>Bacillati</taxon>
        <taxon>Bacillota</taxon>
        <taxon>Bacilli</taxon>
        <taxon>Lactobacillales</taxon>
        <taxon>Streptococcaceae</taxon>
        <taxon>Streptococcus</taxon>
    </lineage>
</organism>
<proteinExistence type="predicted"/>
<dbReference type="PANTHER" id="PTHR33795:SF1">
    <property type="entry name" value="INSERTION ELEMENT IS150 PROTEIN INSJ"/>
    <property type="match status" value="1"/>
</dbReference>
<dbReference type="InterPro" id="IPR052057">
    <property type="entry name" value="IS150/IS1296_orfA-like"/>
</dbReference>
<evidence type="ECO:0000256" key="1">
    <source>
        <dbReference type="SAM" id="MobiDB-lite"/>
    </source>
</evidence>
<evidence type="ECO:0008006" key="4">
    <source>
        <dbReference type="Google" id="ProtNLM"/>
    </source>
</evidence>
<evidence type="ECO:0000313" key="3">
    <source>
        <dbReference type="Proteomes" id="UP000018716"/>
    </source>
</evidence>
<comment type="caution">
    <text evidence="2">The sequence shown here is derived from an EMBL/GenBank/DDBJ whole genome shotgun (WGS) entry which is preliminary data.</text>
</comment>
<feature type="compositionally biased region" description="Basic residues" evidence="1">
    <location>
        <begin position="112"/>
        <end position="122"/>
    </location>
</feature>
<dbReference type="PANTHER" id="PTHR33795">
    <property type="entry name" value="INSERTION ELEMENT IS150 PROTEIN INSJ"/>
    <property type="match status" value="1"/>
</dbReference>
<dbReference type="PATRIC" id="fig|1073372.3.peg.1680"/>
<accession>V8B9U8</accession>
<gene>
    <name evidence="2" type="ORF">HMPREF1195_01642</name>
</gene>
<sequence length="172" mass="20612">MKLTYKDKVQVYELRKQGRSFKELSNIFGIKIPNLQYMIKLIDRYGIEIVKKGKNCYYSPELKQEIIDKVLIEGRSQIRVSLDYALPSVGMLPNWIAQYKKNGYTIVEKTRGRPPKMGRKPKKNPEEMTEIERLQEELEYLRAENAILKKLRELRLRDEKEQEEKQKLFKDW</sequence>
<feature type="region of interest" description="Disordered" evidence="1">
    <location>
        <begin position="109"/>
        <end position="128"/>
    </location>
</feature>
<keyword evidence="3" id="KW-1185">Reference proteome</keyword>
<dbReference type="HOGENOM" id="CLU_027402_27_1_9"/>
<dbReference type="SUPFAM" id="SSF46689">
    <property type="entry name" value="Homeodomain-like"/>
    <property type="match status" value="1"/>
</dbReference>
<evidence type="ECO:0000313" key="2">
    <source>
        <dbReference type="EMBL" id="ETD11590.1"/>
    </source>
</evidence>
<dbReference type="Proteomes" id="UP000018716">
    <property type="component" value="Unassembled WGS sequence"/>
</dbReference>
<reference evidence="2 3" key="1">
    <citation type="submission" date="2013-10" db="EMBL/GenBank/DDBJ databases">
        <title>The Genome Sequence of Streptococcus parasanguinis CC87K.</title>
        <authorList>
            <consortium name="The Broad Institute Genomics Platform"/>
            <person name="Earl A."/>
            <person name="Allen-Vercoe E."/>
            <person name="Daigneault M."/>
            <person name="Young S.K."/>
            <person name="Zeng Q."/>
            <person name="Gargeya S."/>
            <person name="Fitzgerald M."/>
            <person name="Abouelleil A."/>
            <person name="Alvarado L."/>
            <person name="Chapman S.B."/>
            <person name="Gainer-Dewar J."/>
            <person name="Goldberg J."/>
            <person name="Griggs A."/>
            <person name="Gujja S."/>
            <person name="Hansen M."/>
            <person name="Howarth C."/>
            <person name="Imamovic A."/>
            <person name="Ireland A."/>
            <person name="Larimer J."/>
            <person name="McCowan C."/>
            <person name="Murphy C."/>
            <person name="Pearson M."/>
            <person name="Poon T.W."/>
            <person name="Priest M."/>
            <person name="Roberts A."/>
            <person name="Saif S."/>
            <person name="Shea T."/>
            <person name="Sykes S."/>
            <person name="Wortman J."/>
            <person name="Nusbaum C."/>
            <person name="Birren B."/>
        </authorList>
    </citation>
    <scope>NUCLEOTIDE SEQUENCE [LARGE SCALE GENOMIC DNA]</scope>
    <source>
        <strain evidence="2 3">CC87K</strain>
    </source>
</reference>